<comment type="catalytic activity">
    <reaction evidence="9">
        <text>tRNA(Lys) + L-lysine + ATP = L-lysyl-tRNA(Lys) + AMP + diphosphate</text>
        <dbReference type="Rhea" id="RHEA:20792"/>
        <dbReference type="Rhea" id="RHEA-COMP:9696"/>
        <dbReference type="Rhea" id="RHEA-COMP:9697"/>
        <dbReference type="ChEBI" id="CHEBI:30616"/>
        <dbReference type="ChEBI" id="CHEBI:32551"/>
        <dbReference type="ChEBI" id="CHEBI:33019"/>
        <dbReference type="ChEBI" id="CHEBI:78442"/>
        <dbReference type="ChEBI" id="CHEBI:78529"/>
        <dbReference type="ChEBI" id="CHEBI:456215"/>
        <dbReference type="EC" id="6.1.1.6"/>
    </reaction>
</comment>
<evidence type="ECO:0000259" key="10">
    <source>
        <dbReference type="Pfam" id="PF01336"/>
    </source>
</evidence>
<keyword evidence="3" id="KW-0436">Ligase</keyword>
<evidence type="ECO:0000256" key="9">
    <source>
        <dbReference type="ARBA" id="ARBA00048573"/>
    </source>
</evidence>
<dbReference type="Gene3D" id="2.40.50.140">
    <property type="entry name" value="Nucleic acid-binding proteins"/>
    <property type="match status" value="1"/>
</dbReference>
<reference evidence="11" key="1">
    <citation type="submission" date="2018-05" db="EMBL/GenBank/DDBJ databases">
        <authorList>
            <person name="Lanie J.A."/>
            <person name="Ng W.-L."/>
            <person name="Kazmierczak K.M."/>
            <person name="Andrzejewski T.M."/>
            <person name="Davidsen T.M."/>
            <person name="Wayne K.J."/>
            <person name="Tettelin H."/>
            <person name="Glass J.I."/>
            <person name="Rusch D."/>
            <person name="Podicherti R."/>
            <person name="Tsui H.-C.T."/>
            <person name="Winkler M.E."/>
        </authorList>
    </citation>
    <scope>NUCLEOTIDE SEQUENCE</scope>
</reference>
<dbReference type="InterPro" id="IPR004365">
    <property type="entry name" value="NA-bd_OB_tRNA"/>
</dbReference>
<evidence type="ECO:0000256" key="1">
    <source>
        <dbReference type="ARBA" id="ARBA00008226"/>
    </source>
</evidence>
<evidence type="ECO:0000313" key="11">
    <source>
        <dbReference type="EMBL" id="SVC98688.1"/>
    </source>
</evidence>
<keyword evidence="5" id="KW-0547">Nucleotide-binding</keyword>
<dbReference type="InterPro" id="IPR012340">
    <property type="entry name" value="NA-bd_OB-fold"/>
</dbReference>
<evidence type="ECO:0000256" key="4">
    <source>
        <dbReference type="ARBA" id="ARBA00022723"/>
    </source>
</evidence>
<keyword evidence="7" id="KW-0648">Protein biosynthesis</keyword>
<evidence type="ECO:0000256" key="2">
    <source>
        <dbReference type="ARBA" id="ARBA00013166"/>
    </source>
</evidence>
<dbReference type="PANTHER" id="PTHR42918">
    <property type="entry name" value="LYSYL-TRNA SYNTHETASE"/>
    <property type="match status" value="1"/>
</dbReference>
<keyword evidence="8" id="KW-0030">Aminoacyl-tRNA synthetase</keyword>
<comment type="similarity">
    <text evidence="1">Belongs to the class-II aminoacyl-tRNA synthetase family.</text>
</comment>
<dbReference type="GO" id="GO:0046872">
    <property type="term" value="F:metal ion binding"/>
    <property type="evidence" value="ECO:0007669"/>
    <property type="project" value="UniProtKB-KW"/>
</dbReference>
<feature type="non-terminal residue" evidence="11">
    <location>
        <position position="182"/>
    </location>
</feature>
<dbReference type="EMBL" id="UINC01122711">
    <property type="protein sequence ID" value="SVC98688.1"/>
    <property type="molecule type" value="Genomic_DNA"/>
</dbReference>
<dbReference type="CDD" id="cd04322">
    <property type="entry name" value="LysRS_N"/>
    <property type="match status" value="1"/>
</dbReference>
<evidence type="ECO:0000256" key="7">
    <source>
        <dbReference type="ARBA" id="ARBA00022917"/>
    </source>
</evidence>
<dbReference type="GO" id="GO:0006430">
    <property type="term" value="P:lysyl-tRNA aminoacylation"/>
    <property type="evidence" value="ECO:0007669"/>
    <property type="project" value="TreeGrafter"/>
</dbReference>
<dbReference type="GO" id="GO:0005524">
    <property type="term" value="F:ATP binding"/>
    <property type="evidence" value="ECO:0007669"/>
    <property type="project" value="UniProtKB-KW"/>
</dbReference>
<dbReference type="InterPro" id="IPR044136">
    <property type="entry name" value="Lys-tRNA-ligase_II_N"/>
</dbReference>
<keyword evidence="6" id="KW-0067">ATP-binding</keyword>
<feature type="domain" description="OB" evidence="10">
    <location>
        <begin position="53"/>
        <end position="129"/>
    </location>
</feature>
<protein>
    <recommendedName>
        <fullName evidence="2">lysine--tRNA ligase</fullName>
        <ecNumber evidence="2">6.1.1.6</ecNumber>
    </recommendedName>
</protein>
<dbReference type="PANTHER" id="PTHR42918:SF15">
    <property type="entry name" value="LYSINE--TRNA LIGASE, CHLOROPLASTIC_MITOCHONDRIAL"/>
    <property type="match status" value="1"/>
</dbReference>
<organism evidence="11">
    <name type="scientific">marine metagenome</name>
    <dbReference type="NCBI Taxonomy" id="408172"/>
    <lineage>
        <taxon>unclassified sequences</taxon>
        <taxon>metagenomes</taxon>
        <taxon>ecological metagenomes</taxon>
    </lineage>
</organism>
<dbReference type="GO" id="GO:0004824">
    <property type="term" value="F:lysine-tRNA ligase activity"/>
    <property type="evidence" value="ECO:0007669"/>
    <property type="project" value="UniProtKB-EC"/>
</dbReference>
<dbReference type="Pfam" id="PF01336">
    <property type="entry name" value="tRNA_anti-codon"/>
    <property type="match status" value="1"/>
</dbReference>
<dbReference type="EC" id="6.1.1.6" evidence="2"/>
<keyword evidence="4" id="KW-0479">Metal-binding</keyword>
<gene>
    <name evidence="11" type="ORF">METZ01_LOCUS351542</name>
</gene>
<dbReference type="AlphaFoldDB" id="A0A382RNZ6"/>
<evidence type="ECO:0000256" key="6">
    <source>
        <dbReference type="ARBA" id="ARBA00022840"/>
    </source>
</evidence>
<accession>A0A382RNZ6</accession>
<evidence type="ECO:0000256" key="8">
    <source>
        <dbReference type="ARBA" id="ARBA00023146"/>
    </source>
</evidence>
<dbReference type="FunFam" id="2.40.50.140:FF:000024">
    <property type="entry name" value="Lysine--tRNA ligase"/>
    <property type="match status" value="1"/>
</dbReference>
<dbReference type="SUPFAM" id="SSF50249">
    <property type="entry name" value="Nucleic acid-binding proteins"/>
    <property type="match status" value="1"/>
</dbReference>
<dbReference type="GO" id="GO:0005829">
    <property type="term" value="C:cytosol"/>
    <property type="evidence" value="ECO:0007669"/>
    <property type="project" value="TreeGrafter"/>
</dbReference>
<proteinExistence type="inferred from homology"/>
<evidence type="ECO:0000256" key="5">
    <source>
        <dbReference type="ARBA" id="ARBA00022741"/>
    </source>
</evidence>
<sequence>MNDHLDQRQIRVGKLEELRKKGVEPYPYSFQNSHNLSELFADADTLVEDHSEVSISGRLMALRGKGKAVFANIQAQHQRLQIYIRKDEVGEASFEVFGMCDIGDYLGLQGTMMYTKTGELTLRVKSLLLLTKSIRPMPVPKVQEKDGEKIIHDELRDREFRYRQRYVDLTLNPEVATVFRQR</sequence>
<dbReference type="GO" id="GO:0000049">
    <property type="term" value="F:tRNA binding"/>
    <property type="evidence" value="ECO:0007669"/>
    <property type="project" value="TreeGrafter"/>
</dbReference>
<evidence type="ECO:0000256" key="3">
    <source>
        <dbReference type="ARBA" id="ARBA00022598"/>
    </source>
</evidence>
<name>A0A382RNZ6_9ZZZZ</name>